<sequence length="588" mass="63516">MVNITYGVITAGTTVDDATINPTGTDMIVAQDDGTLAQFDPGDIAWMLTCTALVWLMIPGLGYLYSGLVRRKNALSLLFLTIVALAITSFQWWFWGYSLVFSETGGSFWGNLKNFCFMGVLGRPIPEANNKLPEIVFATYEMMFACLVPAIVLGAAAERSRVLPAMVFIFAWTTLVYDPLAHWIWSANGWAFKWGVLDYAGGVPVEIASGIGGLAYSYFIGKRRGYGTERILYKPHNVGHVILGTILLAVGWLGFNGGSTFAANLRAAMAVFNTNLAGSVAGIIWMIMDFRLERKWSVVGFCTGMITGLVAITPAAGNVGTPAAALIGLVSGILSNLATRLKVTMRVDDPMDIFAVHALAGVVGTFMTGIFAQASVINNDGYTIADGGWLDGNWVQLGKQVAWICVGIAWTFVVTYAIMFVINLVPGLHFRASEEAEVVGMDEVEHDEYVADYAWVQRDLEGNAPERTSADPREFTSEKHPAVGATAEIKSVSQPTTEDGSLASALAGGRADMTAGIRHNQPVITDHDAEKEMMRGRGEGGYDADPLPGHTLQRVESDRPQQIRGDDFKRVEARGRGEGGVPDRDSAL</sequence>
<organism evidence="1 2">
    <name type="scientific">Naganishia adeliensis</name>
    <dbReference type="NCBI Taxonomy" id="92952"/>
    <lineage>
        <taxon>Eukaryota</taxon>
        <taxon>Fungi</taxon>
        <taxon>Dikarya</taxon>
        <taxon>Basidiomycota</taxon>
        <taxon>Agaricomycotina</taxon>
        <taxon>Tremellomycetes</taxon>
        <taxon>Filobasidiales</taxon>
        <taxon>Filobasidiaceae</taxon>
        <taxon>Naganishia</taxon>
    </lineage>
</organism>
<accession>A0ACC2WJH0</accession>
<dbReference type="EMBL" id="JASBWS010000018">
    <property type="protein sequence ID" value="KAJ9111543.1"/>
    <property type="molecule type" value="Genomic_DNA"/>
</dbReference>
<proteinExistence type="predicted"/>
<name>A0ACC2WJH0_9TREE</name>
<reference evidence="1" key="1">
    <citation type="submission" date="2023-04" db="EMBL/GenBank/DDBJ databases">
        <title>Draft Genome sequencing of Naganishia species isolated from polar environments using Oxford Nanopore Technology.</title>
        <authorList>
            <person name="Leo P."/>
            <person name="Venkateswaran K."/>
        </authorList>
    </citation>
    <scope>NUCLEOTIDE SEQUENCE</scope>
    <source>
        <strain evidence="1">MNA-CCFEE 5262</strain>
    </source>
</reference>
<keyword evidence="2" id="KW-1185">Reference proteome</keyword>
<dbReference type="Proteomes" id="UP001230649">
    <property type="component" value="Unassembled WGS sequence"/>
</dbReference>
<protein>
    <submittedName>
        <fullName evidence="1">Uncharacterized protein</fullName>
    </submittedName>
</protein>
<evidence type="ECO:0000313" key="1">
    <source>
        <dbReference type="EMBL" id="KAJ9111543.1"/>
    </source>
</evidence>
<evidence type="ECO:0000313" key="2">
    <source>
        <dbReference type="Proteomes" id="UP001230649"/>
    </source>
</evidence>
<comment type="caution">
    <text evidence="1">The sequence shown here is derived from an EMBL/GenBank/DDBJ whole genome shotgun (WGS) entry which is preliminary data.</text>
</comment>
<gene>
    <name evidence="1" type="ORF">QFC20_002516</name>
</gene>